<dbReference type="InterPro" id="IPR020018">
    <property type="entry name" value="Motility-assoc_lipoprot_GldH"/>
</dbReference>
<feature type="signal peptide" evidence="1">
    <location>
        <begin position="1"/>
        <end position="20"/>
    </location>
</feature>
<dbReference type="PROSITE" id="PS51257">
    <property type="entry name" value="PROKAR_LIPOPROTEIN"/>
    <property type="match status" value="1"/>
</dbReference>
<sequence>MRTLLRLLPAFSLLGLSLTACDPGQVYEKNIDLKSPSGVPYVWAVQEKPTFEFEIPDTTQRYDVYFNVRNASGYEYYNLYVKHTLTGPDGKPISRLLHQMLLMDPQTGEPRGNGTGDIYDHQFLALPNQHFSQTGPYKIMLEQYMRQDQLPNIMAVGVRVSKHTTAAK</sequence>
<dbReference type="OrthoDB" id="982482at2"/>
<dbReference type="Pfam" id="PF14109">
    <property type="entry name" value="GldH_lipo"/>
    <property type="match status" value="1"/>
</dbReference>
<reference evidence="2 3" key="1">
    <citation type="submission" date="2019-04" db="EMBL/GenBank/DDBJ databases">
        <authorList>
            <person name="Feng G."/>
            <person name="Zhang J."/>
            <person name="Zhu H."/>
        </authorList>
    </citation>
    <scope>NUCLEOTIDE SEQUENCE [LARGE SCALE GENOMIC DNA]</scope>
    <source>
        <strain evidence="2 3">92R-1</strain>
    </source>
</reference>
<evidence type="ECO:0000313" key="2">
    <source>
        <dbReference type="EMBL" id="TGE10189.1"/>
    </source>
</evidence>
<evidence type="ECO:0000256" key="1">
    <source>
        <dbReference type="SAM" id="SignalP"/>
    </source>
</evidence>
<dbReference type="NCBIfam" id="TIGR03511">
    <property type="entry name" value="GldH_lipo"/>
    <property type="match status" value="1"/>
</dbReference>
<dbReference type="AlphaFoldDB" id="A0A4Z0PEV0"/>
<dbReference type="Proteomes" id="UP000298337">
    <property type="component" value="Unassembled WGS sequence"/>
</dbReference>
<accession>A0A4Z0PEV0</accession>
<dbReference type="EMBL" id="SRLA01000001">
    <property type="protein sequence ID" value="TGE10189.1"/>
    <property type="molecule type" value="Genomic_DNA"/>
</dbReference>
<keyword evidence="2" id="KW-0449">Lipoprotein</keyword>
<organism evidence="2 3">
    <name type="scientific">Hymenobacter fodinae</name>
    <dbReference type="NCBI Taxonomy" id="2510796"/>
    <lineage>
        <taxon>Bacteria</taxon>
        <taxon>Pseudomonadati</taxon>
        <taxon>Bacteroidota</taxon>
        <taxon>Cytophagia</taxon>
        <taxon>Cytophagales</taxon>
        <taxon>Hymenobacteraceae</taxon>
        <taxon>Hymenobacter</taxon>
    </lineage>
</organism>
<keyword evidence="1" id="KW-0732">Signal</keyword>
<protein>
    <submittedName>
        <fullName evidence="2">Gliding motility lipoprotein GldH</fullName>
    </submittedName>
</protein>
<gene>
    <name evidence="2" type="primary">gldH</name>
    <name evidence="2" type="ORF">EU556_05035</name>
</gene>
<proteinExistence type="predicted"/>
<dbReference type="RefSeq" id="WP_135431634.1">
    <property type="nucleotide sequence ID" value="NZ_SRLA01000001.1"/>
</dbReference>
<feature type="chain" id="PRO_5021501849" evidence="1">
    <location>
        <begin position="21"/>
        <end position="168"/>
    </location>
</feature>
<evidence type="ECO:0000313" key="3">
    <source>
        <dbReference type="Proteomes" id="UP000298337"/>
    </source>
</evidence>
<name>A0A4Z0PEV0_9BACT</name>
<comment type="caution">
    <text evidence="2">The sequence shown here is derived from an EMBL/GenBank/DDBJ whole genome shotgun (WGS) entry which is preliminary data.</text>
</comment>
<keyword evidence="3" id="KW-1185">Reference proteome</keyword>